<comment type="caution">
    <text evidence="2">The sequence shown here is derived from an EMBL/GenBank/DDBJ whole genome shotgun (WGS) entry which is preliminary data.</text>
</comment>
<gene>
    <name evidence="2" type="ORF">D8674_024549</name>
</gene>
<evidence type="ECO:0000256" key="1">
    <source>
        <dbReference type="ARBA" id="ARBA00006974"/>
    </source>
</evidence>
<reference evidence="3" key="2">
    <citation type="submission" date="2019-10" db="EMBL/GenBank/DDBJ databases">
        <title>A de novo genome assembly of a pear dwarfing rootstock.</title>
        <authorList>
            <person name="Wang F."/>
            <person name="Wang J."/>
            <person name="Li S."/>
            <person name="Zhang Y."/>
            <person name="Fang M."/>
            <person name="Ma L."/>
            <person name="Zhao Y."/>
            <person name="Jiang S."/>
        </authorList>
    </citation>
    <scope>NUCLEOTIDE SEQUENCE [LARGE SCALE GENOMIC DNA]</scope>
</reference>
<sequence length="131" mass="15037">MMKGKFVRVCGNKWRKIGSGGSIPSSTCCENCCQWPLWPSMQEENSIPKDVPKGHLVIYVGENHKRFVIKITLLNHPLLKALLDQAQEEYDYNADSKLYVPCDESLFLDIVRCASSPDDHQRIHLCLREFN</sequence>
<dbReference type="OrthoDB" id="1840940at2759"/>
<dbReference type="PANTHER" id="PTHR31374:SF9">
    <property type="entry name" value="AUXIN-RESPONSIVE FAMILY PROTEIN"/>
    <property type="match status" value="1"/>
</dbReference>
<name>A0A5N5H5L2_9ROSA</name>
<proteinExistence type="inferred from homology"/>
<keyword evidence="3" id="KW-1185">Reference proteome</keyword>
<dbReference type="AlphaFoldDB" id="A0A5N5H5L2"/>
<reference evidence="2 3" key="3">
    <citation type="submission" date="2019-11" db="EMBL/GenBank/DDBJ databases">
        <title>A de novo genome assembly of a pear dwarfing rootstock.</title>
        <authorList>
            <person name="Wang F."/>
            <person name="Wang J."/>
            <person name="Li S."/>
            <person name="Zhang Y."/>
            <person name="Fang M."/>
            <person name="Ma L."/>
            <person name="Zhao Y."/>
            <person name="Jiang S."/>
        </authorList>
    </citation>
    <scope>NUCLEOTIDE SEQUENCE [LARGE SCALE GENOMIC DNA]</scope>
    <source>
        <strain evidence="2">S2</strain>
        <tissue evidence="2">Leaf</tissue>
    </source>
</reference>
<dbReference type="PANTHER" id="PTHR31374">
    <property type="entry name" value="AUXIN-INDUCED PROTEIN-LIKE-RELATED"/>
    <property type="match status" value="1"/>
</dbReference>
<comment type="similarity">
    <text evidence="1">Belongs to the ARG7 family.</text>
</comment>
<accession>A0A5N5H5L2</accession>
<dbReference type="Proteomes" id="UP000327157">
    <property type="component" value="Chromosome 4"/>
</dbReference>
<dbReference type="Pfam" id="PF02519">
    <property type="entry name" value="Auxin_inducible"/>
    <property type="match status" value="1"/>
</dbReference>
<dbReference type="GO" id="GO:0009733">
    <property type="term" value="P:response to auxin"/>
    <property type="evidence" value="ECO:0007669"/>
    <property type="project" value="InterPro"/>
</dbReference>
<protein>
    <submittedName>
        <fullName evidence="2">Indole-3-acetic acid-induced protein ARG7-like</fullName>
    </submittedName>
</protein>
<dbReference type="InterPro" id="IPR003676">
    <property type="entry name" value="SAUR_fam"/>
</dbReference>
<evidence type="ECO:0000313" key="3">
    <source>
        <dbReference type="Proteomes" id="UP000327157"/>
    </source>
</evidence>
<evidence type="ECO:0000313" key="2">
    <source>
        <dbReference type="EMBL" id="KAB2622367.1"/>
    </source>
</evidence>
<dbReference type="EMBL" id="SMOL01000231">
    <property type="protein sequence ID" value="KAB2622367.1"/>
    <property type="molecule type" value="Genomic_DNA"/>
</dbReference>
<reference evidence="2 3" key="1">
    <citation type="submission" date="2019-09" db="EMBL/GenBank/DDBJ databases">
        <authorList>
            <person name="Ou C."/>
        </authorList>
    </citation>
    <scope>NUCLEOTIDE SEQUENCE [LARGE SCALE GENOMIC DNA]</scope>
    <source>
        <strain evidence="2">S2</strain>
        <tissue evidence="2">Leaf</tissue>
    </source>
</reference>
<organism evidence="2 3">
    <name type="scientific">Pyrus ussuriensis x Pyrus communis</name>
    <dbReference type="NCBI Taxonomy" id="2448454"/>
    <lineage>
        <taxon>Eukaryota</taxon>
        <taxon>Viridiplantae</taxon>
        <taxon>Streptophyta</taxon>
        <taxon>Embryophyta</taxon>
        <taxon>Tracheophyta</taxon>
        <taxon>Spermatophyta</taxon>
        <taxon>Magnoliopsida</taxon>
        <taxon>eudicotyledons</taxon>
        <taxon>Gunneridae</taxon>
        <taxon>Pentapetalae</taxon>
        <taxon>rosids</taxon>
        <taxon>fabids</taxon>
        <taxon>Rosales</taxon>
        <taxon>Rosaceae</taxon>
        <taxon>Amygdaloideae</taxon>
        <taxon>Maleae</taxon>
        <taxon>Pyrus</taxon>
    </lineage>
</organism>